<dbReference type="AlphaFoldDB" id="A0A024ED07"/>
<dbReference type="OrthoDB" id="7028938at2"/>
<dbReference type="RefSeq" id="WP_010465600.1">
    <property type="nucleotide sequence ID" value="NZ_CP005960.1"/>
</dbReference>
<dbReference type="EMBL" id="CP005960">
    <property type="protein sequence ID" value="AHZ70480.1"/>
    <property type="molecule type" value="Genomic_DNA"/>
</dbReference>
<feature type="transmembrane region" description="Helical" evidence="1">
    <location>
        <begin position="20"/>
        <end position="39"/>
    </location>
</feature>
<evidence type="ECO:0000256" key="1">
    <source>
        <dbReference type="SAM" id="Phobius"/>
    </source>
</evidence>
<sequence>MNRQRVAQLRISPLHIQQGLFGILALLITLIAGQQFLLWEQSQQPEAPHLSIQRATQTHFSAVSSSQADLAPMRMMDVDQAQPVDEMPRQERWVF</sequence>
<evidence type="ECO:0000313" key="2">
    <source>
        <dbReference type="EMBL" id="AHZ70480.1"/>
    </source>
</evidence>
<keyword evidence="1" id="KW-0812">Transmembrane</keyword>
<keyword evidence="1" id="KW-1133">Transmembrane helix</keyword>
<name>A0A024ED07_9PSED</name>
<dbReference type="Proteomes" id="UP000026913">
    <property type="component" value="Chromosome"/>
</dbReference>
<evidence type="ECO:0000313" key="3">
    <source>
        <dbReference type="Proteomes" id="UP000026913"/>
    </source>
</evidence>
<dbReference type="GeneID" id="46429046"/>
<proteinExistence type="predicted"/>
<dbReference type="KEGG" id="pman:OU5_3401"/>
<reference evidence="2 3" key="1">
    <citation type="journal article" date="2012" name="J. Bacteriol.">
        <title>Genome sequence of cold-adapted Pseudomonas mandelii strain JR-1.</title>
        <authorList>
            <person name="Jang S.H."/>
            <person name="Kim J."/>
            <person name="Kim J."/>
            <person name="Hong S."/>
            <person name="Lee C."/>
        </authorList>
    </citation>
    <scope>NUCLEOTIDE SEQUENCE [LARGE SCALE GENOMIC DNA]</scope>
    <source>
        <strain evidence="2 3">JR-1</strain>
    </source>
</reference>
<protein>
    <submittedName>
        <fullName evidence="2">Uncharacterized protein</fullName>
    </submittedName>
</protein>
<accession>A0A024ED07</accession>
<gene>
    <name evidence="2" type="ORF">OU5_3401</name>
</gene>
<keyword evidence="1" id="KW-0472">Membrane</keyword>
<organism evidence="2 3">
    <name type="scientific">Pseudomonas mandelii JR-1</name>
    <dbReference type="NCBI Taxonomy" id="1147786"/>
    <lineage>
        <taxon>Bacteria</taxon>
        <taxon>Pseudomonadati</taxon>
        <taxon>Pseudomonadota</taxon>
        <taxon>Gammaproteobacteria</taxon>
        <taxon>Pseudomonadales</taxon>
        <taxon>Pseudomonadaceae</taxon>
        <taxon>Pseudomonas</taxon>
    </lineage>
</organism>
<dbReference type="HOGENOM" id="CLU_2370623_0_0_6"/>